<dbReference type="EMBL" id="JACHDB010000001">
    <property type="protein sequence ID" value="MBB5432933.1"/>
    <property type="molecule type" value="Genomic_DNA"/>
</dbReference>
<dbReference type="PANTHER" id="PTHR35400:SF3">
    <property type="entry name" value="SLL1072 PROTEIN"/>
    <property type="match status" value="1"/>
</dbReference>
<dbReference type="Gene3D" id="3.90.1570.10">
    <property type="entry name" value="tt1808, chain A"/>
    <property type="match status" value="1"/>
</dbReference>
<dbReference type="GO" id="GO:0004519">
    <property type="term" value="F:endonuclease activity"/>
    <property type="evidence" value="ECO:0007669"/>
    <property type="project" value="UniProtKB-KW"/>
</dbReference>
<comment type="caution">
    <text evidence="2">The sequence shown here is derived from an EMBL/GenBank/DDBJ whole genome shotgun (WGS) entry which is preliminary data.</text>
</comment>
<dbReference type="Pfam" id="PF05685">
    <property type="entry name" value="Uma2"/>
    <property type="match status" value="1"/>
</dbReference>
<evidence type="ECO:0000313" key="2">
    <source>
        <dbReference type="EMBL" id="MBB5432933.1"/>
    </source>
</evidence>
<keyword evidence="2" id="KW-0540">Nuclease</keyword>
<dbReference type="InterPro" id="IPR012296">
    <property type="entry name" value="Nuclease_put_TT1808"/>
</dbReference>
<accession>A0A7W8QNA4</accession>
<gene>
    <name evidence="2" type="ORF">HDA36_003017</name>
</gene>
<feature type="domain" description="Putative restriction endonuclease" evidence="1">
    <location>
        <begin position="17"/>
        <end position="188"/>
    </location>
</feature>
<keyword evidence="3" id="KW-1185">Reference proteome</keyword>
<organism evidence="2 3">
    <name type="scientific">Nocardiopsis composta</name>
    <dbReference type="NCBI Taxonomy" id="157465"/>
    <lineage>
        <taxon>Bacteria</taxon>
        <taxon>Bacillati</taxon>
        <taxon>Actinomycetota</taxon>
        <taxon>Actinomycetes</taxon>
        <taxon>Streptosporangiales</taxon>
        <taxon>Nocardiopsidaceae</taxon>
        <taxon>Nocardiopsis</taxon>
    </lineage>
</organism>
<keyword evidence="2" id="KW-0378">Hydrolase</keyword>
<keyword evidence="2" id="KW-0255">Endonuclease</keyword>
<dbReference type="PANTHER" id="PTHR35400">
    <property type="entry name" value="SLR1083 PROTEIN"/>
    <property type="match status" value="1"/>
</dbReference>
<dbReference type="RefSeq" id="WP_312893644.1">
    <property type="nucleotide sequence ID" value="NZ_BAAAJD010000134.1"/>
</dbReference>
<dbReference type="SUPFAM" id="SSF52980">
    <property type="entry name" value="Restriction endonuclease-like"/>
    <property type="match status" value="1"/>
</dbReference>
<proteinExistence type="predicted"/>
<dbReference type="InterPro" id="IPR008538">
    <property type="entry name" value="Uma2"/>
</dbReference>
<reference evidence="2 3" key="1">
    <citation type="submission" date="2020-08" db="EMBL/GenBank/DDBJ databases">
        <title>Sequencing the genomes of 1000 actinobacteria strains.</title>
        <authorList>
            <person name="Klenk H.-P."/>
        </authorList>
    </citation>
    <scope>NUCLEOTIDE SEQUENCE [LARGE SCALE GENOMIC DNA]</scope>
    <source>
        <strain evidence="2 3">DSM 44551</strain>
    </source>
</reference>
<evidence type="ECO:0000313" key="3">
    <source>
        <dbReference type="Proteomes" id="UP000572635"/>
    </source>
</evidence>
<dbReference type="InterPro" id="IPR011335">
    <property type="entry name" value="Restrct_endonuc-II-like"/>
</dbReference>
<dbReference type="AlphaFoldDB" id="A0A7W8QNA4"/>
<sequence length="196" mass="21843">MNHSSPWDVLLRTWEELDLPDGWRAEISQGGVLLLPPPGDDHNDIVETVQRNLYQQILLSSGEVSRFRVHQTADLRVLPLGTLFVPDLLVLPGPLRERGAEHSAADALLVVEVASPGNADRDRKTKLWGYAHGPVPLYLLIDRWDPVQGEPAATLYSKPVNGRYTNVQRVPFGEAVKLPEPFGFDLDTAEFPLPEK</sequence>
<evidence type="ECO:0000259" key="1">
    <source>
        <dbReference type="Pfam" id="PF05685"/>
    </source>
</evidence>
<protein>
    <submittedName>
        <fullName evidence="2">Uma2 family endonuclease</fullName>
    </submittedName>
</protein>
<name>A0A7W8QNA4_9ACTN</name>
<dbReference type="Proteomes" id="UP000572635">
    <property type="component" value="Unassembled WGS sequence"/>
</dbReference>
<dbReference type="CDD" id="cd06260">
    <property type="entry name" value="DUF820-like"/>
    <property type="match status" value="1"/>
</dbReference>